<keyword evidence="1" id="KW-1133">Transmembrane helix</keyword>
<name>A0A1Y2M7M6_EPING</name>
<proteinExistence type="predicted"/>
<dbReference type="Proteomes" id="UP000193240">
    <property type="component" value="Unassembled WGS sequence"/>
</dbReference>
<evidence type="ECO:0000313" key="3">
    <source>
        <dbReference type="Proteomes" id="UP000193240"/>
    </source>
</evidence>
<protein>
    <submittedName>
        <fullName evidence="2">Uncharacterized protein</fullName>
    </submittedName>
</protein>
<dbReference type="AlphaFoldDB" id="A0A1Y2M7M6"/>
<organism evidence="2 3">
    <name type="scientific">Epicoccum nigrum</name>
    <name type="common">Soil fungus</name>
    <name type="synonym">Epicoccum purpurascens</name>
    <dbReference type="NCBI Taxonomy" id="105696"/>
    <lineage>
        <taxon>Eukaryota</taxon>
        <taxon>Fungi</taxon>
        <taxon>Dikarya</taxon>
        <taxon>Ascomycota</taxon>
        <taxon>Pezizomycotina</taxon>
        <taxon>Dothideomycetes</taxon>
        <taxon>Pleosporomycetidae</taxon>
        <taxon>Pleosporales</taxon>
        <taxon>Pleosporineae</taxon>
        <taxon>Didymellaceae</taxon>
        <taxon>Epicoccum</taxon>
    </lineage>
</organism>
<feature type="transmembrane region" description="Helical" evidence="1">
    <location>
        <begin position="95"/>
        <end position="114"/>
    </location>
</feature>
<dbReference type="InParanoid" id="A0A1Y2M7M6"/>
<gene>
    <name evidence="2" type="ORF">B5807_04261</name>
</gene>
<dbReference type="OMA" id="YLLTTFY"/>
<dbReference type="EMBL" id="KZ107841">
    <property type="protein sequence ID" value="OSS51208.1"/>
    <property type="molecule type" value="Genomic_DNA"/>
</dbReference>
<accession>A0A1Y2M7M6</accession>
<keyword evidence="1" id="KW-0812">Transmembrane</keyword>
<evidence type="ECO:0000313" key="2">
    <source>
        <dbReference type="EMBL" id="OSS51208.1"/>
    </source>
</evidence>
<feature type="transmembrane region" description="Helical" evidence="1">
    <location>
        <begin position="68"/>
        <end position="88"/>
    </location>
</feature>
<feature type="transmembrane region" description="Helical" evidence="1">
    <location>
        <begin position="305"/>
        <end position="325"/>
    </location>
</feature>
<keyword evidence="1" id="KW-0472">Membrane</keyword>
<reference evidence="2 3" key="1">
    <citation type="journal article" date="2017" name="Genome Announc.">
        <title>Genome sequence of the saprophytic ascomycete Epicoccum nigrum ICMP 19927 strain isolated from New Zealand.</title>
        <authorList>
            <person name="Fokin M."/>
            <person name="Fleetwood D."/>
            <person name="Weir B.S."/>
            <person name="Villas-Boas S.G."/>
        </authorList>
    </citation>
    <scope>NUCLEOTIDE SEQUENCE [LARGE SCALE GENOMIC DNA]</scope>
    <source>
        <strain evidence="2 3">ICMP 19927</strain>
    </source>
</reference>
<keyword evidence="3" id="KW-1185">Reference proteome</keyword>
<feature type="transmembrane region" description="Helical" evidence="1">
    <location>
        <begin position="28"/>
        <end position="48"/>
    </location>
</feature>
<evidence type="ECO:0000256" key="1">
    <source>
        <dbReference type="SAM" id="Phobius"/>
    </source>
</evidence>
<sequence>MADVIIERDEPVVVPARRPQRTRLPAPLRVPILIVLNLGIKAMLWQAASSFLSPELGYVSKAPTDDDLYSLYSPLARLITKIATVYITWARGYDFYDVSALAILTNAPYAYLLLTYYQVTALTVAAHMNIEVLSIAIPTYLLRSRAPAHRSNVPLRNRFLLNSVWVQSTNALLAVCVYAVTIYVAQRTGVLNSFLVTYFDIPSLEAAYLENQFTVAAKIFAAGFAAKEFLLNPSIAAQSESGPVTLVEPFDSSTADLKATLKHNFWYFDRRTKTLIKQTWFLCAFQVATTTQLCMTLSGAEFNGAAGYAGLWAMANVILASWWVWVGDTDTDYEVN</sequence>
<feature type="transmembrane region" description="Helical" evidence="1">
    <location>
        <begin position="163"/>
        <end position="185"/>
    </location>
</feature>